<dbReference type="CDD" id="cd07423">
    <property type="entry name" value="MPP_Prp_like"/>
    <property type="match status" value="1"/>
</dbReference>
<comment type="caution">
    <text evidence="4">The sequence shown here is derived from an EMBL/GenBank/DDBJ whole genome shotgun (WGS) entry which is preliminary data.</text>
</comment>
<dbReference type="Proteomes" id="UP000520814">
    <property type="component" value="Unassembled WGS sequence"/>
</dbReference>
<dbReference type="InterPro" id="IPR027417">
    <property type="entry name" value="P-loop_NTPase"/>
</dbReference>
<accession>A0A7W9SNJ3</accession>
<name>A0A7W9SNJ3_ARMRO</name>
<dbReference type="InterPro" id="IPR004843">
    <property type="entry name" value="Calcineurin-like_PHP"/>
</dbReference>
<feature type="region of interest" description="Disordered" evidence="1">
    <location>
        <begin position="420"/>
        <end position="443"/>
    </location>
</feature>
<sequence>MQIDLPDFALVVLVGASGSGKSTFAGKHFLPTEVLSSDYLRGVVCDDEGSLEATGDAFAALHYLAGIRLKRRKLTVIDATNVQEHARKPLLALAHQYHAVPVAIVLDVPEKTCYARNQARPNRDFGPHVVQRHSRELKRSLKFLKKEGFRYVFHLDGEEAIAATELARVPLWTDRRTEHGPFDFIGDVHGCYDELQALLGKLGYDEAGGHPENRRLVFVGDLVDRGPKSVEVASFVMEAVAAGRALCVPGNHDDKLKRALEGKKVTVNHGLEQSLEQIDALPEAEREAFKARFIAFVESLVSHLWLEDGALCVAHAGIREDLIGRASRAVREFCLYGDPTGERDERGLPIRRDWAADYSGKTNVIYGHTPIERAQWRGNTINLDTGCVFGGQLTALRWPERTIVGVEAKASYAEHPQPLREAEAAKSPFPSDGGAPAPREYPGVGERLNLADFVGRRIIETRLGGNITVNDGNAAAALEVISRFAAHPRWLAYLPPTMSPVETSKTEGYLERPEEACAYFVKNGFTELIAQEKHMGSRAVVVVCRDQAAAQRRFGAESGETGVILTRTGRPFFDTQEQTEALLSELRAALTETGLWDELKTDWVILDSELLPWNAKAQGLLRGQYAPVGAAGRVALSTARELAEKANLPELAQRLQERESCVGAYQEAYGRYCWSVSGLSGVKLAPFQILAVEGRTLLEQDHLWHMQTLARLAAVSERFVATQYQLVQADNAEQVKELSAWWDKKTEEGMEGIVVKTRESIPVRNSVASLRVQPAVKVRGREYLRIIYGPEYTDPAHLSRLRERGLSGKRSLALREFSLGIEGLERFVRREPLRRVHECAFATLALESEPVDPRL</sequence>
<dbReference type="EC" id="3.1.3.16" evidence="4"/>
<dbReference type="SUPFAM" id="SSF56091">
    <property type="entry name" value="DNA ligase/mRNA capping enzyme, catalytic domain"/>
    <property type="match status" value="1"/>
</dbReference>
<dbReference type="InterPro" id="IPR024028">
    <property type="entry name" value="PNKP_bac"/>
</dbReference>
<dbReference type="Pfam" id="PF13671">
    <property type="entry name" value="AAA_33"/>
    <property type="match status" value="1"/>
</dbReference>
<dbReference type="Gene3D" id="3.30.470.30">
    <property type="entry name" value="DNA ligase/mRNA capping enzyme"/>
    <property type="match status" value="2"/>
</dbReference>
<dbReference type="InterPro" id="IPR050126">
    <property type="entry name" value="Ap4A_hydrolase"/>
</dbReference>
<evidence type="ECO:0000259" key="3">
    <source>
        <dbReference type="Pfam" id="PF16542"/>
    </source>
</evidence>
<dbReference type="SUPFAM" id="SSF56300">
    <property type="entry name" value="Metallo-dependent phosphatases"/>
    <property type="match status" value="1"/>
</dbReference>
<evidence type="ECO:0000256" key="1">
    <source>
        <dbReference type="SAM" id="MobiDB-lite"/>
    </source>
</evidence>
<dbReference type="Pfam" id="PF16542">
    <property type="entry name" value="PNKP_ligase"/>
    <property type="match status" value="1"/>
</dbReference>
<organism evidence="4 5">
    <name type="scientific">Armatimonas rosea</name>
    <dbReference type="NCBI Taxonomy" id="685828"/>
    <lineage>
        <taxon>Bacteria</taxon>
        <taxon>Bacillati</taxon>
        <taxon>Armatimonadota</taxon>
        <taxon>Armatimonadia</taxon>
        <taxon>Armatimonadales</taxon>
        <taxon>Armatimonadaceae</taxon>
        <taxon>Armatimonas</taxon>
    </lineage>
</organism>
<dbReference type="Gene3D" id="3.60.21.10">
    <property type="match status" value="1"/>
</dbReference>
<evidence type="ECO:0000313" key="5">
    <source>
        <dbReference type="Proteomes" id="UP000520814"/>
    </source>
</evidence>
<dbReference type="Gene3D" id="3.40.50.300">
    <property type="entry name" value="P-loop containing nucleotide triphosphate hydrolases"/>
    <property type="match status" value="1"/>
</dbReference>
<feature type="domain" description="Calcineurin-like phosphoesterase" evidence="2">
    <location>
        <begin position="181"/>
        <end position="370"/>
    </location>
</feature>
<dbReference type="GO" id="GO:0004722">
    <property type="term" value="F:protein serine/threonine phosphatase activity"/>
    <property type="evidence" value="ECO:0007669"/>
    <property type="project" value="UniProtKB-EC"/>
</dbReference>
<reference evidence="4 5" key="1">
    <citation type="submission" date="2020-08" db="EMBL/GenBank/DDBJ databases">
        <title>Genomic Encyclopedia of Type Strains, Phase IV (KMG-IV): sequencing the most valuable type-strain genomes for metagenomic binning, comparative biology and taxonomic classification.</title>
        <authorList>
            <person name="Goeker M."/>
        </authorList>
    </citation>
    <scope>NUCLEOTIDE SEQUENCE [LARGE SCALE GENOMIC DNA]</scope>
    <source>
        <strain evidence="4 5">DSM 23562</strain>
    </source>
</reference>
<dbReference type="EMBL" id="JACHGW010000001">
    <property type="protein sequence ID" value="MBB6049268.1"/>
    <property type="molecule type" value="Genomic_DNA"/>
</dbReference>
<keyword evidence="4" id="KW-0378">Hydrolase</keyword>
<dbReference type="InterPro" id="IPR032380">
    <property type="entry name" value="PNKP_ligase_dom"/>
</dbReference>
<proteinExistence type="predicted"/>
<gene>
    <name evidence="4" type="ORF">HNQ39_001030</name>
</gene>
<feature type="domain" description="Polynucleotide kinase-phosphatase ligase" evidence="3">
    <location>
        <begin position="476"/>
        <end position="850"/>
    </location>
</feature>
<dbReference type="GO" id="GO:0005737">
    <property type="term" value="C:cytoplasm"/>
    <property type="evidence" value="ECO:0007669"/>
    <property type="project" value="TreeGrafter"/>
</dbReference>
<dbReference type="Pfam" id="PF00149">
    <property type="entry name" value="Metallophos"/>
    <property type="match status" value="1"/>
</dbReference>
<protein>
    <submittedName>
        <fullName evidence="4">Protein phosphatase</fullName>
        <ecNumber evidence="4">3.1.3.16</ecNumber>
    </submittedName>
</protein>
<dbReference type="InterPro" id="IPR029052">
    <property type="entry name" value="Metallo-depent_PP-like"/>
</dbReference>
<dbReference type="SUPFAM" id="SSF52540">
    <property type="entry name" value="P-loop containing nucleoside triphosphate hydrolases"/>
    <property type="match status" value="1"/>
</dbReference>
<dbReference type="NCBIfam" id="TIGR04075">
    <property type="entry name" value="bacter_Pnkp"/>
    <property type="match status" value="1"/>
</dbReference>
<dbReference type="PANTHER" id="PTHR42850:SF7">
    <property type="entry name" value="BIS(5'-NUCLEOSYL)-TETRAPHOSPHATASE PRPE [ASYMMETRICAL]"/>
    <property type="match status" value="1"/>
</dbReference>
<dbReference type="InterPro" id="IPR041780">
    <property type="entry name" value="MPP_PrpE-like"/>
</dbReference>
<evidence type="ECO:0000259" key="2">
    <source>
        <dbReference type="Pfam" id="PF00149"/>
    </source>
</evidence>
<evidence type="ECO:0000313" key="4">
    <source>
        <dbReference type="EMBL" id="MBB6049268.1"/>
    </source>
</evidence>
<dbReference type="AlphaFoldDB" id="A0A7W9SNJ3"/>
<keyword evidence="5" id="KW-1185">Reference proteome</keyword>
<dbReference type="RefSeq" id="WP_184192879.1">
    <property type="nucleotide sequence ID" value="NZ_JACHGW010000001.1"/>
</dbReference>
<dbReference type="PANTHER" id="PTHR42850">
    <property type="entry name" value="METALLOPHOSPHOESTERASE"/>
    <property type="match status" value="1"/>
</dbReference>